<gene>
    <name evidence="1" type="ORF">HII31_09464</name>
</gene>
<organism evidence="1 2">
    <name type="scientific">Pseudocercospora fuligena</name>
    <dbReference type="NCBI Taxonomy" id="685502"/>
    <lineage>
        <taxon>Eukaryota</taxon>
        <taxon>Fungi</taxon>
        <taxon>Dikarya</taxon>
        <taxon>Ascomycota</taxon>
        <taxon>Pezizomycotina</taxon>
        <taxon>Dothideomycetes</taxon>
        <taxon>Dothideomycetidae</taxon>
        <taxon>Mycosphaerellales</taxon>
        <taxon>Mycosphaerellaceae</taxon>
        <taxon>Pseudocercospora</taxon>
    </lineage>
</organism>
<protein>
    <submittedName>
        <fullName evidence="1">Uncharacterized protein</fullName>
    </submittedName>
</protein>
<dbReference type="EMBL" id="JABCIY010000194">
    <property type="protein sequence ID" value="KAF7189042.1"/>
    <property type="molecule type" value="Genomic_DNA"/>
</dbReference>
<dbReference type="AlphaFoldDB" id="A0A8H6VFY2"/>
<dbReference type="Proteomes" id="UP000660729">
    <property type="component" value="Unassembled WGS sequence"/>
</dbReference>
<accession>A0A8H6VFY2</accession>
<dbReference type="OrthoDB" id="3943986at2759"/>
<reference evidence="1" key="1">
    <citation type="submission" date="2020-04" db="EMBL/GenBank/DDBJ databases">
        <title>Draft genome resource of the tomato pathogen Pseudocercospora fuligena.</title>
        <authorList>
            <person name="Zaccaron A."/>
        </authorList>
    </citation>
    <scope>NUCLEOTIDE SEQUENCE</scope>
    <source>
        <strain evidence="1">PF001</strain>
    </source>
</reference>
<name>A0A8H6VFY2_9PEZI</name>
<keyword evidence="2" id="KW-1185">Reference proteome</keyword>
<evidence type="ECO:0000313" key="2">
    <source>
        <dbReference type="Proteomes" id="UP000660729"/>
    </source>
</evidence>
<comment type="caution">
    <text evidence="1">The sequence shown here is derived from an EMBL/GenBank/DDBJ whole genome shotgun (WGS) entry which is preliminary data.</text>
</comment>
<sequence>MAVTYNIAVSSKATRTFHDLPKKFLISHRQFDPTLPSSSIKILHHMLHNAKGYFLTVGGVNGGDEMSYGYIRVVIDVMKGTLDGPRKAELLKRTMDVCLDYEGKKAGETEVEVRINEIEEENVLRVIQGQ</sequence>
<proteinExistence type="predicted"/>
<evidence type="ECO:0000313" key="1">
    <source>
        <dbReference type="EMBL" id="KAF7189042.1"/>
    </source>
</evidence>